<keyword evidence="2" id="KW-1185">Reference proteome</keyword>
<dbReference type="RefSeq" id="WP_306706509.1">
    <property type="nucleotide sequence ID" value="NZ_JAUJFI010000050.1"/>
</dbReference>
<reference evidence="1 2" key="1">
    <citation type="submission" date="2023-06" db="EMBL/GenBank/DDBJ databases">
        <title>Azospirillum isscasensis sp.nov, a bacterium isolated from rhizosphere soil of rice.</title>
        <authorList>
            <person name="Wang H."/>
        </authorList>
    </citation>
    <scope>NUCLEOTIDE SEQUENCE [LARGE SCALE GENOMIC DNA]</scope>
    <source>
        <strain evidence="1 2">C340-1</strain>
    </source>
</reference>
<accession>A0ABU0WH44</accession>
<comment type="caution">
    <text evidence="1">The sequence shown here is derived from an EMBL/GenBank/DDBJ whole genome shotgun (WGS) entry which is preliminary data.</text>
</comment>
<dbReference type="Proteomes" id="UP001227317">
    <property type="component" value="Unassembled WGS sequence"/>
</dbReference>
<dbReference type="EMBL" id="JAUJFI010000050">
    <property type="protein sequence ID" value="MDQ2103480.1"/>
    <property type="molecule type" value="Genomic_DNA"/>
</dbReference>
<name>A0ABU0WH44_9PROT</name>
<evidence type="ECO:0000313" key="1">
    <source>
        <dbReference type="EMBL" id="MDQ2103480.1"/>
    </source>
</evidence>
<protein>
    <submittedName>
        <fullName evidence="1">Uncharacterized protein</fullName>
    </submittedName>
</protein>
<proteinExistence type="predicted"/>
<evidence type="ECO:0000313" key="2">
    <source>
        <dbReference type="Proteomes" id="UP001227317"/>
    </source>
</evidence>
<sequence length="141" mass="15451">MPAHTAKRLWNEETGCGFCMRSETGSLWCRGLCRDVSLAELVRRVRAVRDNAARLELSSMLATRRVPLHAVPDDADAPSARAVQRRSVAVERMVRSLHRLRRSAGAVALSADRLEATRTALAATRDGLAALPLSPGRPDRL</sequence>
<organism evidence="1 2">
    <name type="scientific">Azospirillum isscasi</name>
    <dbReference type="NCBI Taxonomy" id="3053926"/>
    <lineage>
        <taxon>Bacteria</taxon>
        <taxon>Pseudomonadati</taxon>
        <taxon>Pseudomonadota</taxon>
        <taxon>Alphaproteobacteria</taxon>
        <taxon>Rhodospirillales</taxon>
        <taxon>Azospirillaceae</taxon>
        <taxon>Azospirillum</taxon>
    </lineage>
</organism>
<gene>
    <name evidence="1" type="ORF">QSG27_12340</name>
</gene>